<name>A0A914X1G5_9BILA</name>
<dbReference type="WBParaSite" id="PSAMB.scaffold6048size10304.g27830.t1">
    <property type="protein sequence ID" value="PSAMB.scaffold6048size10304.g27830.t1"/>
    <property type="gene ID" value="PSAMB.scaffold6048size10304.g27830"/>
</dbReference>
<sequence length="199" mass="22555">MLAELDIASHAVGLKMNTKKTKAMRNCFAISTPITIGATQLEDVDEYVYLGRLINSQNKLKPELARRKRAGWAAFSSIRTVIDSTKDVKLRAQLFDSTVLPALCYGAETWSLTKSLANQLRVAHASFKRRLVGLNLRQQTDVWREGPSAARDEDEAPLGRPRSQKMRRQMEHCHSWVVPERQEASPWPSPHLVGRLTRH</sequence>
<keyword evidence="2" id="KW-1185">Reference proteome</keyword>
<evidence type="ECO:0000256" key="1">
    <source>
        <dbReference type="SAM" id="MobiDB-lite"/>
    </source>
</evidence>
<evidence type="ECO:0000313" key="3">
    <source>
        <dbReference type="WBParaSite" id="PSAMB.scaffold6048size10304.g27830.t1"/>
    </source>
</evidence>
<proteinExistence type="predicted"/>
<feature type="region of interest" description="Disordered" evidence="1">
    <location>
        <begin position="143"/>
        <end position="166"/>
    </location>
</feature>
<evidence type="ECO:0000313" key="2">
    <source>
        <dbReference type="Proteomes" id="UP000887566"/>
    </source>
</evidence>
<dbReference type="PANTHER" id="PTHR47027:SF20">
    <property type="entry name" value="REVERSE TRANSCRIPTASE-LIKE PROTEIN WITH RNA-DIRECTED DNA POLYMERASE DOMAIN"/>
    <property type="match status" value="1"/>
</dbReference>
<dbReference type="PANTHER" id="PTHR47027">
    <property type="entry name" value="REVERSE TRANSCRIPTASE DOMAIN-CONTAINING PROTEIN"/>
    <property type="match status" value="1"/>
</dbReference>
<dbReference type="AlphaFoldDB" id="A0A914X1G5"/>
<reference evidence="3" key="1">
    <citation type="submission" date="2022-11" db="UniProtKB">
        <authorList>
            <consortium name="WormBaseParasite"/>
        </authorList>
    </citation>
    <scope>IDENTIFICATION</scope>
</reference>
<accession>A0A914X1G5</accession>
<organism evidence="2 3">
    <name type="scientific">Plectus sambesii</name>
    <dbReference type="NCBI Taxonomy" id="2011161"/>
    <lineage>
        <taxon>Eukaryota</taxon>
        <taxon>Metazoa</taxon>
        <taxon>Ecdysozoa</taxon>
        <taxon>Nematoda</taxon>
        <taxon>Chromadorea</taxon>
        <taxon>Plectida</taxon>
        <taxon>Plectina</taxon>
        <taxon>Plectoidea</taxon>
        <taxon>Plectidae</taxon>
        <taxon>Plectus</taxon>
    </lineage>
</organism>
<protein>
    <submittedName>
        <fullName evidence="3">Endonuclease-reverse transcriptase</fullName>
    </submittedName>
</protein>
<dbReference type="Proteomes" id="UP000887566">
    <property type="component" value="Unplaced"/>
</dbReference>